<dbReference type="Proteomes" id="UP000557344">
    <property type="component" value="Unassembled WGS sequence"/>
</dbReference>
<reference evidence="3 4" key="1">
    <citation type="submission" date="2020-08" db="EMBL/GenBank/DDBJ databases">
        <title>Genomic Encyclopedia of Type Strains, Phase IV (KMG-V): Genome sequencing to study the core and pangenomes of soil and plant-associated prokaryotes.</title>
        <authorList>
            <person name="Whitman W."/>
        </authorList>
    </citation>
    <scope>NUCLEOTIDE SEQUENCE [LARGE SCALE GENOMIC DNA]</scope>
    <source>
        <strain evidence="1 4">SEMIA 471</strain>
        <strain evidence="2 3">SEMIA 489</strain>
    </source>
</reference>
<sequence>MFTRKTVFVVGAGASVEVGLPPGSVLKTAIAKKLAVNERGFVDEGIRQAVAVLIEKSRNTISWALYQDAAIKIARAMPAALSIDNFLHTHANDEKLVTIGKLAIAACILDAERKSILRSGQAKSVIDNAEKYWANTFCKILTEQVQVNDLEDLFANVTIVTFNYDRCIELYVAQYLTTYFLLKPSDANALARKLNVLHPYGQVGQLPWDRRSEFLPIDFGSAIHPEQLVECVDQIYTFTEQRTEPKVIQKVHQAVSTASCIVFLGFAYHDLNMAILTPDVIANPKIIYGTAFGVSDQNVARIHTSVRNALSHAIAGSPEFDMSESNVGCNQFLEDYWRPIFN</sequence>
<evidence type="ECO:0000313" key="3">
    <source>
        <dbReference type="Proteomes" id="UP000523431"/>
    </source>
</evidence>
<comment type="caution">
    <text evidence="2">The sequence shown here is derived from an EMBL/GenBank/DDBJ whole genome shotgun (WGS) entry which is preliminary data.</text>
</comment>
<evidence type="ECO:0000313" key="4">
    <source>
        <dbReference type="Proteomes" id="UP000557344"/>
    </source>
</evidence>
<evidence type="ECO:0008006" key="5">
    <source>
        <dbReference type="Google" id="ProtNLM"/>
    </source>
</evidence>
<protein>
    <recommendedName>
        <fullName evidence="5">SIR2-like domain-containing protein</fullName>
    </recommendedName>
</protein>
<accession>A0A7W6ZLE9</accession>
<dbReference type="EMBL" id="JACIID010000013">
    <property type="protein sequence ID" value="MBB4538270.1"/>
    <property type="molecule type" value="Genomic_DNA"/>
</dbReference>
<evidence type="ECO:0000313" key="2">
    <source>
        <dbReference type="EMBL" id="MBB4538270.1"/>
    </source>
</evidence>
<name>A0A7W6ZLE9_RHIET</name>
<dbReference type="Proteomes" id="UP000523431">
    <property type="component" value="Unassembled WGS sequence"/>
</dbReference>
<dbReference type="RefSeq" id="WP_183843905.1">
    <property type="nucleotide sequence ID" value="NZ_JACIHU010000013.1"/>
</dbReference>
<dbReference type="AlphaFoldDB" id="A0A7W6ZLE9"/>
<dbReference type="EMBL" id="JACIHU010000013">
    <property type="protein sequence ID" value="MBB4482441.1"/>
    <property type="molecule type" value="Genomic_DNA"/>
</dbReference>
<proteinExistence type="predicted"/>
<evidence type="ECO:0000313" key="1">
    <source>
        <dbReference type="EMBL" id="MBB4482441.1"/>
    </source>
</evidence>
<organism evidence="2 3">
    <name type="scientific">Rhizobium etli</name>
    <dbReference type="NCBI Taxonomy" id="29449"/>
    <lineage>
        <taxon>Bacteria</taxon>
        <taxon>Pseudomonadati</taxon>
        <taxon>Pseudomonadota</taxon>
        <taxon>Alphaproteobacteria</taxon>
        <taxon>Hyphomicrobiales</taxon>
        <taxon>Rhizobiaceae</taxon>
        <taxon>Rhizobium/Agrobacterium group</taxon>
        <taxon>Rhizobium</taxon>
    </lineage>
</organism>
<gene>
    <name evidence="1" type="ORF">GGE46_005054</name>
    <name evidence="2" type="ORF">GGE57_005051</name>
</gene>